<protein>
    <submittedName>
        <fullName evidence="10">Geranylgeranyl transferase type-1 subunit beta</fullName>
    </submittedName>
</protein>
<keyword evidence="6" id="KW-0677">Repeat</keyword>
<evidence type="ECO:0000256" key="5">
    <source>
        <dbReference type="ARBA" id="ARBA00022723"/>
    </source>
</evidence>
<comment type="cofactor">
    <cofactor evidence="1">
        <name>Zn(2+)</name>
        <dbReference type="ChEBI" id="CHEBI:29105"/>
    </cofactor>
</comment>
<evidence type="ECO:0000313" key="10">
    <source>
        <dbReference type="WBParaSite" id="sdigi.contig3.g434.t1"/>
    </source>
</evidence>
<evidence type="ECO:0000256" key="7">
    <source>
        <dbReference type="ARBA" id="ARBA00022833"/>
    </source>
</evidence>
<name>A0A915PPL8_9BILA</name>
<dbReference type="PANTHER" id="PTHR11774:SF4">
    <property type="entry name" value="GERANYLGERANYL TRANSFERASE TYPE-1 SUBUNIT BETA"/>
    <property type="match status" value="1"/>
</dbReference>
<feature type="domain" description="Prenyltransferase alpha-alpha toroid" evidence="8">
    <location>
        <begin position="23"/>
        <end position="233"/>
    </location>
</feature>
<evidence type="ECO:0000256" key="3">
    <source>
        <dbReference type="ARBA" id="ARBA00022602"/>
    </source>
</evidence>
<keyword evidence="7" id="KW-0862">Zinc</keyword>
<dbReference type="GO" id="GO:0046872">
    <property type="term" value="F:metal ion binding"/>
    <property type="evidence" value="ECO:0007669"/>
    <property type="project" value="UniProtKB-KW"/>
</dbReference>
<evidence type="ECO:0000259" key="8">
    <source>
        <dbReference type="Pfam" id="PF00432"/>
    </source>
</evidence>
<feature type="domain" description="Prenyltransferase alpha-alpha toroid" evidence="8">
    <location>
        <begin position="234"/>
        <end position="275"/>
    </location>
</feature>
<dbReference type="GO" id="GO:0004662">
    <property type="term" value="F:CAAX-protein geranylgeranyltransferase activity"/>
    <property type="evidence" value="ECO:0007669"/>
    <property type="project" value="TreeGrafter"/>
</dbReference>
<dbReference type="AlphaFoldDB" id="A0A915PPL8"/>
<dbReference type="InterPro" id="IPR008930">
    <property type="entry name" value="Terpenoid_cyclase/PrenylTrfase"/>
</dbReference>
<evidence type="ECO:0000256" key="4">
    <source>
        <dbReference type="ARBA" id="ARBA00022679"/>
    </source>
</evidence>
<dbReference type="SUPFAM" id="SSF48239">
    <property type="entry name" value="Terpenoid cyclases/Protein prenyltransferases"/>
    <property type="match status" value="1"/>
</dbReference>
<evidence type="ECO:0000256" key="1">
    <source>
        <dbReference type="ARBA" id="ARBA00001947"/>
    </source>
</evidence>
<sequence>MLFLSFICDVMCNFTFPGRHFGCSKEAYGFRGSLGFSTPSWYETKKCSDNDINPVACGVGTITEWSLYDSAHISQTYVALCSLLILGDDLSRVDRKAVLEGVCCDQLSDGSFRGQRETENDMRFVYCAIAICHILNDFSTIDINSVLKFIQRCVNFDGGIGHAPFLESHGGSTFCAIASLAMTGHLWDESVLTHKQIEKLVKWALWKQNQGFHGRANKPDDSCYAFWIGGTLKDAELGGFGKFSNVISDALHTCYSISALSLLHEPCLRTIYAPLNISKRAAEHLANINMNR</sequence>
<organism evidence="9 10">
    <name type="scientific">Setaria digitata</name>
    <dbReference type="NCBI Taxonomy" id="48799"/>
    <lineage>
        <taxon>Eukaryota</taxon>
        <taxon>Metazoa</taxon>
        <taxon>Ecdysozoa</taxon>
        <taxon>Nematoda</taxon>
        <taxon>Chromadorea</taxon>
        <taxon>Rhabditida</taxon>
        <taxon>Spirurina</taxon>
        <taxon>Spiruromorpha</taxon>
        <taxon>Filarioidea</taxon>
        <taxon>Setariidae</taxon>
        <taxon>Setaria</taxon>
    </lineage>
</organism>
<evidence type="ECO:0000256" key="6">
    <source>
        <dbReference type="ARBA" id="ARBA00022737"/>
    </source>
</evidence>
<dbReference type="Pfam" id="PF00432">
    <property type="entry name" value="Prenyltrans"/>
    <property type="match status" value="2"/>
</dbReference>
<keyword evidence="5" id="KW-0479">Metal-binding</keyword>
<evidence type="ECO:0000313" key="9">
    <source>
        <dbReference type="Proteomes" id="UP000887581"/>
    </source>
</evidence>
<keyword evidence="9" id="KW-1185">Reference proteome</keyword>
<dbReference type="InterPro" id="IPR001330">
    <property type="entry name" value="Prenyltrans"/>
</dbReference>
<accession>A0A915PPL8</accession>
<dbReference type="GO" id="GO:0005953">
    <property type="term" value="C:CAAX-protein geranylgeranyltransferase complex"/>
    <property type="evidence" value="ECO:0007669"/>
    <property type="project" value="TreeGrafter"/>
</dbReference>
<dbReference type="PANTHER" id="PTHR11774">
    <property type="entry name" value="GERANYLGERANYL TRANSFERASE TYPE BETA SUBUNIT"/>
    <property type="match status" value="1"/>
</dbReference>
<comment type="similarity">
    <text evidence="2">Belongs to the protein prenyltransferase subunit beta family.</text>
</comment>
<dbReference type="Proteomes" id="UP000887581">
    <property type="component" value="Unplaced"/>
</dbReference>
<proteinExistence type="inferred from homology"/>
<reference evidence="10" key="1">
    <citation type="submission" date="2022-11" db="UniProtKB">
        <authorList>
            <consortium name="WormBaseParasite"/>
        </authorList>
    </citation>
    <scope>IDENTIFICATION</scope>
</reference>
<dbReference type="WBParaSite" id="sdigi.contig3.g434.t1">
    <property type="protein sequence ID" value="sdigi.contig3.g434.t1"/>
    <property type="gene ID" value="sdigi.contig3.g434"/>
</dbReference>
<keyword evidence="4" id="KW-0808">Transferase</keyword>
<dbReference type="Gene3D" id="1.50.10.20">
    <property type="match status" value="1"/>
</dbReference>
<keyword evidence="3" id="KW-0637">Prenyltransferase</keyword>
<evidence type="ECO:0000256" key="2">
    <source>
        <dbReference type="ARBA" id="ARBA00010497"/>
    </source>
</evidence>
<dbReference type="InterPro" id="IPR045089">
    <property type="entry name" value="PGGT1B-like"/>
</dbReference>